<protein>
    <submittedName>
        <fullName evidence="4">SH3 domain-containing protein</fullName>
    </submittedName>
</protein>
<feature type="transmembrane region" description="Helical" evidence="2">
    <location>
        <begin position="7"/>
        <end position="27"/>
    </location>
</feature>
<evidence type="ECO:0000256" key="2">
    <source>
        <dbReference type="SAM" id="Phobius"/>
    </source>
</evidence>
<dbReference type="Gene3D" id="2.30.30.40">
    <property type="entry name" value="SH3 Domains"/>
    <property type="match status" value="1"/>
</dbReference>
<organism evidence="4 5">
    <name type="scientific">Dongia sedimenti</name>
    <dbReference type="NCBI Taxonomy" id="3064282"/>
    <lineage>
        <taxon>Bacteria</taxon>
        <taxon>Pseudomonadati</taxon>
        <taxon>Pseudomonadota</taxon>
        <taxon>Alphaproteobacteria</taxon>
        <taxon>Rhodospirillales</taxon>
        <taxon>Dongiaceae</taxon>
        <taxon>Dongia</taxon>
    </lineage>
</organism>
<feature type="domain" description="SH3b" evidence="3">
    <location>
        <begin position="145"/>
        <end position="195"/>
    </location>
</feature>
<keyword evidence="5" id="KW-1185">Reference proteome</keyword>
<gene>
    <name evidence="4" type="ORF">Q8A70_18675</name>
</gene>
<dbReference type="InterPro" id="IPR003646">
    <property type="entry name" value="SH3-like_bac-type"/>
</dbReference>
<name>A0ABU0YPR8_9PROT</name>
<dbReference type="Proteomes" id="UP001230156">
    <property type="component" value="Unassembled WGS sequence"/>
</dbReference>
<reference evidence="5" key="1">
    <citation type="submission" date="2023-08" db="EMBL/GenBank/DDBJ databases">
        <title>Rhodospirillaceae gen. nov., a novel taxon isolated from the Yangtze River Yuezi River estuary sludge.</title>
        <authorList>
            <person name="Ruan L."/>
        </authorList>
    </citation>
    <scope>NUCLEOTIDE SEQUENCE [LARGE SCALE GENOMIC DNA]</scope>
    <source>
        <strain evidence="5">R-7</strain>
    </source>
</reference>
<keyword evidence="2" id="KW-0472">Membrane</keyword>
<comment type="caution">
    <text evidence="4">The sequence shown here is derived from an EMBL/GenBank/DDBJ whole genome shotgun (WGS) entry which is preliminary data.</text>
</comment>
<dbReference type="RefSeq" id="WP_379957980.1">
    <property type="nucleotide sequence ID" value="NZ_JAUYVI010000005.1"/>
</dbReference>
<evidence type="ECO:0000313" key="4">
    <source>
        <dbReference type="EMBL" id="MDQ7249721.1"/>
    </source>
</evidence>
<sequence>MSNTHPITVLASVMVAAVVLTAVSYFASGPHGLPPHGLPPQALTEAAGPPHGGPAATPNHDPHPVSLEPGPIAAAVATPNHDPHRVTLTQRPTAVAAATPNHDPDHLRPAPSLALNAVALRAEPEAVVPSAADFVDADTMLYAKDSARLRKAPSTTADVVTKLAADAPLRAVARSTDRAWWRVSLADGRVGYVHRTAVTRSRVVQSKPPSPVVAVAARPPVTASRSQGLLGYVDQTMNWLTDAAARGSPAAAARTER</sequence>
<proteinExistence type="predicted"/>
<keyword evidence="2" id="KW-0812">Transmembrane</keyword>
<evidence type="ECO:0000313" key="5">
    <source>
        <dbReference type="Proteomes" id="UP001230156"/>
    </source>
</evidence>
<keyword evidence="2" id="KW-1133">Transmembrane helix</keyword>
<accession>A0ABU0YPR8</accession>
<evidence type="ECO:0000256" key="1">
    <source>
        <dbReference type="SAM" id="MobiDB-lite"/>
    </source>
</evidence>
<feature type="compositionally biased region" description="Low complexity" evidence="1">
    <location>
        <begin position="46"/>
        <end position="58"/>
    </location>
</feature>
<feature type="region of interest" description="Disordered" evidence="1">
    <location>
        <begin position="36"/>
        <end position="70"/>
    </location>
</feature>
<evidence type="ECO:0000259" key="3">
    <source>
        <dbReference type="Pfam" id="PF08239"/>
    </source>
</evidence>
<dbReference type="EMBL" id="JAUYVI010000005">
    <property type="protein sequence ID" value="MDQ7249721.1"/>
    <property type="molecule type" value="Genomic_DNA"/>
</dbReference>
<dbReference type="Pfam" id="PF08239">
    <property type="entry name" value="SH3_3"/>
    <property type="match status" value="1"/>
</dbReference>